<dbReference type="EMBL" id="CP042912">
    <property type="protein sequence ID" value="QEG23004.1"/>
    <property type="molecule type" value="Genomic_DNA"/>
</dbReference>
<proteinExistence type="predicted"/>
<dbReference type="Proteomes" id="UP000322214">
    <property type="component" value="Chromosome"/>
</dbReference>
<evidence type="ECO:0000313" key="3">
    <source>
        <dbReference type="EMBL" id="QEG23004.1"/>
    </source>
</evidence>
<dbReference type="GO" id="GO:0050660">
    <property type="term" value="F:flavin adenine dinucleotide binding"/>
    <property type="evidence" value="ECO:0007669"/>
    <property type="project" value="TreeGrafter"/>
</dbReference>
<dbReference type="STRING" id="980251.GCA_001642875_04063"/>
<dbReference type="AlphaFoldDB" id="A0A5B9P9G8"/>
<dbReference type="PRINTS" id="PR00368">
    <property type="entry name" value="FADPNR"/>
</dbReference>
<protein>
    <submittedName>
        <fullName evidence="3">FAD-dependent oxidoreductase</fullName>
    </submittedName>
</protein>
<dbReference type="GO" id="GO:0004497">
    <property type="term" value="F:monooxygenase activity"/>
    <property type="evidence" value="ECO:0007669"/>
    <property type="project" value="TreeGrafter"/>
</dbReference>
<dbReference type="InterPro" id="IPR036188">
    <property type="entry name" value="FAD/NAD-bd_sf"/>
</dbReference>
<dbReference type="RefSeq" id="WP_084417372.1">
    <property type="nucleotide sequence ID" value="NZ_CP042912.1"/>
</dbReference>
<accession>A0A5B9P9G8</accession>
<organism evidence="3 4">
    <name type="scientific">Mariniblastus fucicola</name>
    <dbReference type="NCBI Taxonomy" id="980251"/>
    <lineage>
        <taxon>Bacteria</taxon>
        <taxon>Pseudomonadati</taxon>
        <taxon>Planctomycetota</taxon>
        <taxon>Planctomycetia</taxon>
        <taxon>Pirellulales</taxon>
        <taxon>Pirellulaceae</taxon>
        <taxon>Mariniblastus</taxon>
    </lineage>
</organism>
<dbReference type="KEGG" id="mff:MFFC18_28960"/>
<evidence type="ECO:0000313" key="4">
    <source>
        <dbReference type="Proteomes" id="UP000322214"/>
    </source>
</evidence>
<dbReference type="PANTHER" id="PTHR43539:SF78">
    <property type="entry name" value="FLAVIN-CONTAINING MONOOXYGENASE"/>
    <property type="match status" value="1"/>
</dbReference>
<dbReference type="OrthoDB" id="9773233at2"/>
<keyword evidence="4" id="KW-1185">Reference proteome</keyword>
<dbReference type="Gene3D" id="3.50.50.60">
    <property type="entry name" value="FAD/NAD(P)-binding domain"/>
    <property type="match status" value="1"/>
</dbReference>
<reference evidence="3 4" key="1">
    <citation type="submission" date="2019-08" db="EMBL/GenBank/DDBJ databases">
        <title>Deep-cultivation of Planctomycetes and their phenomic and genomic characterization uncovers novel biology.</title>
        <authorList>
            <person name="Wiegand S."/>
            <person name="Jogler M."/>
            <person name="Boedeker C."/>
            <person name="Pinto D."/>
            <person name="Vollmers J."/>
            <person name="Rivas-Marin E."/>
            <person name="Kohn T."/>
            <person name="Peeters S.H."/>
            <person name="Heuer A."/>
            <person name="Rast P."/>
            <person name="Oberbeckmann S."/>
            <person name="Bunk B."/>
            <person name="Jeske O."/>
            <person name="Meyerdierks A."/>
            <person name="Storesund J.E."/>
            <person name="Kallscheuer N."/>
            <person name="Luecker S."/>
            <person name="Lage O.M."/>
            <person name="Pohl T."/>
            <person name="Merkel B.J."/>
            <person name="Hornburger P."/>
            <person name="Mueller R.-W."/>
            <person name="Bruemmer F."/>
            <person name="Labrenz M."/>
            <person name="Spormann A.M."/>
            <person name="Op den Camp H."/>
            <person name="Overmann J."/>
            <person name="Amann R."/>
            <person name="Jetten M.S.M."/>
            <person name="Mascher T."/>
            <person name="Medema M.H."/>
            <person name="Devos D.P."/>
            <person name="Kaster A.-K."/>
            <person name="Ovreas L."/>
            <person name="Rohde M."/>
            <person name="Galperin M.Y."/>
            <person name="Jogler C."/>
        </authorList>
    </citation>
    <scope>NUCLEOTIDE SEQUENCE [LARGE SCALE GENOMIC DNA]</scope>
    <source>
        <strain evidence="3 4">FC18</strain>
    </source>
</reference>
<evidence type="ECO:0000256" key="1">
    <source>
        <dbReference type="ARBA" id="ARBA00023002"/>
    </source>
</evidence>
<sequence>MNRNESSTDDLATPKPEEQGLGCCTPKAISLDDSKKKNPLPTNSCCGGNTDAKLPITKIVADETLAPVDLSQLNRELPVVVIGAGPVGLAAAANLVERKQNFIVLESGKRVAASMWQWRHVRLFTPWSFLMHPAGLRLLRSDRNWQEPDADRVPLAGDLIDHFLDPLSKHSDITPQIKLNHKVVSVSREGHDLMKDGQRNEAPFLLVVETPQGPQRFKARAVIDASGTWTTPNPLGAGGVLADGERRSRDKIQYGMPDIFGTDRERYAGKRVLVVGSGHSATGNVLGLVELATTTPDTSITWAIRRSDPTKLWGGGDADEIAERGALGSRVKNAVDDGKVTLLTGLSIAAVNPKDNGLEIVDVDGQTRAKVDEVIVASGARPDLSMLRELRLEFDPATEATKALGPLIDPNHHSCGSVLPHGAAELQQPERGFYLAGMKSYGRAPTFLLMTGYEQVRSIVAELAGDHEAARNVELQLPSTGVCSTDFAFAESVTPSA</sequence>
<dbReference type="Pfam" id="PF13738">
    <property type="entry name" value="Pyr_redox_3"/>
    <property type="match status" value="1"/>
</dbReference>
<evidence type="ECO:0000256" key="2">
    <source>
        <dbReference type="SAM" id="MobiDB-lite"/>
    </source>
</evidence>
<keyword evidence="1" id="KW-0560">Oxidoreductase</keyword>
<name>A0A5B9P9G8_9BACT</name>
<dbReference type="PANTHER" id="PTHR43539">
    <property type="entry name" value="FLAVIN-BINDING MONOOXYGENASE-LIKE PROTEIN (AFU_ORTHOLOGUE AFUA_4G09220)"/>
    <property type="match status" value="1"/>
</dbReference>
<dbReference type="InterPro" id="IPR050982">
    <property type="entry name" value="Auxin_biosynth/cation_transpt"/>
</dbReference>
<feature type="region of interest" description="Disordered" evidence="2">
    <location>
        <begin position="1"/>
        <end position="22"/>
    </location>
</feature>
<dbReference type="SUPFAM" id="SSF51905">
    <property type="entry name" value="FAD/NAD(P)-binding domain"/>
    <property type="match status" value="1"/>
</dbReference>
<gene>
    <name evidence="3" type="ORF">MFFC18_28960</name>
</gene>